<gene>
    <name evidence="2" type="ORF">KVT40_003039</name>
</gene>
<sequence length="180" mass="19542">MLYASLNLSINAFNINSEHNSYHCFAYGAVLNPPNSDIADGAKQTILGTIDVPDAFVGSDGTYNLQQTGYDFYVLPNGQRSTALLPGTVTYVTEETESEIITEQTIEFIPATQVNAIPLIFDDCYFEEEEQTVTFYVVLDAGDGGAKRGSGKEAAAPKKPLTIKRTMKKQREQAAASAKA</sequence>
<feature type="region of interest" description="Disordered" evidence="1">
    <location>
        <begin position="144"/>
        <end position="180"/>
    </location>
</feature>
<comment type="caution">
    <text evidence="2">The sequence shown here is derived from an EMBL/GenBank/DDBJ whole genome shotgun (WGS) entry which is preliminary data.</text>
</comment>
<dbReference type="Proteomes" id="UP000809789">
    <property type="component" value="Unassembled WGS sequence"/>
</dbReference>
<reference evidence="2" key="1">
    <citation type="submission" date="2021-07" db="EMBL/GenBank/DDBJ databases">
        <title>Elsinoe batatas strain:CRI-CJ2 Genome sequencing and assembly.</title>
        <authorList>
            <person name="Huang L."/>
        </authorList>
    </citation>
    <scope>NUCLEOTIDE SEQUENCE</scope>
    <source>
        <strain evidence="2">CRI-CJ2</strain>
    </source>
</reference>
<evidence type="ECO:0000313" key="2">
    <source>
        <dbReference type="EMBL" id="KAG8629174.1"/>
    </source>
</evidence>
<evidence type="ECO:0000313" key="3">
    <source>
        <dbReference type="Proteomes" id="UP000809789"/>
    </source>
</evidence>
<keyword evidence="3" id="KW-1185">Reference proteome</keyword>
<proteinExistence type="predicted"/>
<dbReference type="EMBL" id="JAESVG020000003">
    <property type="protein sequence ID" value="KAG8629174.1"/>
    <property type="molecule type" value="Genomic_DNA"/>
</dbReference>
<dbReference type="AlphaFoldDB" id="A0A8K0PKS8"/>
<evidence type="ECO:0000256" key="1">
    <source>
        <dbReference type="SAM" id="MobiDB-lite"/>
    </source>
</evidence>
<dbReference type="OrthoDB" id="10332075at2759"/>
<protein>
    <submittedName>
        <fullName evidence="2">Uncharacterized protein</fullName>
    </submittedName>
</protein>
<organism evidence="2 3">
    <name type="scientific">Elsinoe batatas</name>
    <dbReference type="NCBI Taxonomy" id="2601811"/>
    <lineage>
        <taxon>Eukaryota</taxon>
        <taxon>Fungi</taxon>
        <taxon>Dikarya</taxon>
        <taxon>Ascomycota</taxon>
        <taxon>Pezizomycotina</taxon>
        <taxon>Dothideomycetes</taxon>
        <taxon>Dothideomycetidae</taxon>
        <taxon>Myriangiales</taxon>
        <taxon>Elsinoaceae</taxon>
        <taxon>Elsinoe</taxon>
    </lineage>
</organism>
<accession>A0A8K0PKS8</accession>
<name>A0A8K0PKS8_9PEZI</name>